<evidence type="ECO:0000313" key="12">
    <source>
        <dbReference type="Proteomes" id="UP000054078"/>
    </source>
</evidence>
<evidence type="ECO:0000256" key="5">
    <source>
        <dbReference type="ARBA" id="ARBA00022605"/>
    </source>
</evidence>
<reference evidence="11 12" key="1">
    <citation type="submission" date="2015-12" db="EMBL/GenBank/DDBJ databases">
        <title>Draft Genome Sequence of Olsenella scatoligenes SK9K4T; a Producer of 3-Methylindole- (skatole) and 4-Methylphenol- (p-cresol) Isolated from Pig Feces.</title>
        <authorList>
            <person name="Li X."/>
            <person name="Borg B."/>
            <person name="Canibe N."/>
        </authorList>
    </citation>
    <scope>NUCLEOTIDE SEQUENCE [LARGE SCALE GENOMIC DNA]</scope>
    <source>
        <strain evidence="11 12">SK9K4</strain>
    </source>
</reference>
<dbReference type="PANTHER" id="PTHR42811">
    <property type="entry name" value="SERINE ACETYLTRANSFERASE"/>
    <property type="match status" value="1"/>
</dbReference>
<evidence type="ECO:0000256" key="4">
    <source>
        <dbReference type="ARBA" id="ARBA00018522"/>
    </source>
</evidence>
<keyword evidence="7" id="KW-0677">Repeat</keyword>
<dbReference type="SUPFAM" id="SSF51161">
    <property type="entry name" value="Trimeric LpxA-like enzymes"/>
    <property type="match status" value="1"/>
</dbReference>
<dbReference type="PROSITE" id="PS00101">
    <property type="entry name" value="HEXAPEP_TRANSFERASES"/>
    <property type="match status" value="1"/>
</dbReference>
<dbReference type="STRING" id="1299998.AUL39_02460"/>
<comment type="caution">
    <text evidence="11">The sequence shown here is derived from an EMBL/GenBank/DDBJ whole genome shotgun (WGS) entry which is preliminary data.</text>
</comment>
<evidence type="ECO:0000256" key="6">
    <source>
        <dbReference type="ARBA" id="ARBA00022679"/>
    </source>
</evidence>
<dbReference type="InterPro" id="IPR001451">
    <property type="entry name" value="Hexapep"/>
</dbReference>
<dbReference type="RefSeq" id="WP_059053254.1">
    <property type="nucleotide sequence ID" value="NZ_LOJF01000001.1"/>
</dbReference>
<dbReference type="NCBIfam" id="NF041874">
    <property type="entry name" value="EPS_EpsC"/>
    <property type="match status" value="1"/>
</dbReference>
<evidence type="ECO:0000256" key="9">
    <source>
        <dbReference type="ARBA" id="ARBA00023315"/>
    </source>
</evidence>
<dbReference type="Pfam" id="PF00132">
    <property type="entry name" value="Hexapep"/>
    <property type="match status" value="1"/>
</dbReference>
<keyword evidence="12" id="KW-1185">Reference proteome</keyword>
<dbReference type="FunFam" id="2.160.10.10:FF:000007">
    <property type="entry name" value="Serine acetyltransferase"/>
    <property type="match status" value="1"/>
</dbReference>
<comment type="catalytic activity">
    <reaction evidence="10">
        <text>L-serine + acetyl-CoA = O-acetyl-L-serine + CoA</text>
        <dbReference type="Rhea" id="RHEA:24560"/>
        <dbReference type="ChEBI" id="CHEBI:33384"/>
        <dbReference type="ChEBI" id="CHEBI:57287"/>
        <dbReference type="ChEBI" id="CHEBI:57288"/>
        <dbReference type="ChEBI" id="CHEBI:58340"/>
        <dbReference type="EC" id="2.3.1.30"/>
    </reaction>
</comment>
<dbReference type="EC" id="2.3.1.30" evidence="3"/>
<accession>A0A100YWY7</accession>
<evidence type="ECO:0000313" key="11">
    <source>
        <dbReference type="EMBL" id="KUH59212.1"/>
    </source>
</evidence>
<evidence type="ECO:0000256" key="10">
    <source>
        <dbReference type="ARBA" id="ARBA00049486"/>
    </source>
</evidence>
<name>A0A100YWY7_TRASO</name>
<keyword evidence="5" id="KW-0028">Amino-acid biosynthesis</keyword>
<dbReference type="Proteomes" id="UP000054078">
    <property type="component" value="Unassembled WGS sequence"/>
</dbReference>
<dbReference type="GO" id="GO:0170039">
    <property type="term" value="P:proteinogenic amino acid metabolic process"/>
    <property type="evidence" value="ECO:0007669"/>
    <property type="project" value="UniProtKB-ARBA"/>
</dbReference>
<dbReference type="GO" id="GO:0019344">
    <property type="term" value="P:cysteine biosynthetic process"/>
    <property type="evidence" value="ECO:0007669"/>
    <property type="project" value="UniProtKB-KW"/>
</dbReference>
<dbReference type="Gene3D" id="2.160.10.10">
    <property type="entry name" value="Hexapeptide repeat proteins"/>
    <property type="match status" value="1"/>
</dbReference>
<keyword evidence="8" id="KW-0198">Cysteine biosynthesis</keyword>
<dbReference type="InterPro" id="IPR053376">
    <property type="entry name" value="Serine_acetyltransferase"/>
</dbReference>
<dbReference type="InterPro" id="IPR045304">
    <property type="entry name" value="LbH_SAT"/>
</dbReference>
<evidence type="ECO:0000256" key="1">
    <source>
        <dbReference type="ARBA" id="ARBA00004876"/>
    </source>
</evidence>
<evidence type="ECO:0000256" key="7">
    <source>
        <dbReference type="ARBA" id="ARBA00022737"/>
    </source>
</evidence>
<evidence type="ECO:0000256" key="8">
    <source>
        <dbReference type="ARBA" id="ARBA00023192"/>
    </source>
</evidence>
<proteinExistence type="inferred from homology"/>
<comment type="similarity">
    <text evidence="2">Belongs to the transferase hexapeptide repeat family.</text>
</comment>
<dbReference type="Gene3D" id="1.10.3130.10">
    <property type="entry name" value="serine acetyltransferase, domain 1"/>
    <property type="match status" value="1"/>
</dbReference>
<sequence length="224" mass="24187">MATATTGVASTAGSVEDTRTVDEMSLFEVMREDAHAALERDPAASSIWDIVFYSTGTHIVWAYRRHHWLYTHGMRSLALLLAKRTRRKLGADIFPSAQIGRRFSIDHGIGVVIGATSIIGDDCLIYQGVTLGMTGKHGGKRHPTLGNNVMVGAGAIVLGNITIGDNSKVAAGSVVVHDVPHDVTVAGVPAKVVRDRRFTGPRLVEDDFDPSKLDDENIRWSCAL</sequence>
<keyword evidence="6 11" id="KW-0808">Transferase</keyword>
<keyword evidence="9" id="KW-0012">Acyltransferase</keyword>
<dbReference type="InterPro" id="IPR042122">
    <property type="entry name" value="Ser_AcTrfase_N_sf"/>
</dbReference>
<gene>
    <name evidence="11" type="ORF">AUL39_02460</name>
</gene>
<evidence type="ECO:0000256" key="3">
    <source>
        <dbReference type="ARBA" id="ARBA00013266"/>
    </source>
</evidence>
<dbReference type="InterPro" id="IPR018357">
    <property type="entry name" value="Hexapep_transf_CS"/>
</dbReference>
<comment type="pathway">
    <text evidence="1">Amino-acid biosynthesis; L-cysteine biosynthesis; L-cysteine from L-serine: step 1/2.</text>
</comment>
<dbReference type="CDD" id="cd03354">
    <property type="entry name" value="LbH_SAT"/>
    <property type="match status" value="1"/>
</dbReference>
<dbReference type="EMBL" id="LOJF01000001">
    <property type="protein sequence ID" value="KUH59212.1"/>
    <property type="molecule type" value="Genomic_DNA"/>
</dbReference>
<organism evidence="11 12">
    <name type="scientific">Tractidigestivibacter scatoligenes</name>
    <name type="common">Olsenella scatoligenes</name>
    <dbReference type="NCBI Taxonomy" id="1299998"/>
    <lineage>
        <taxon>Bacteria</taxon>
        <taxon>Bacillati</taxon>
        <taxon>Actinomycetota</taxon>
        <taxon>Coriobacteriia</taxon>
        <taxon>Coriobacteriales</taxon>
        <taxon>Atopobiaceae</taxon>
        <taxon>Tractidigestivibacter</taxon>
    </lineage>
</organism>
<protein>
    <recommendedName>
        <fullName evidence="4">Serine acetyltransferase</fullName>
        <ecNumber evidence="3">2.3.1.30</ecNumber>
    </recommendedName>
</protein>
<dbReference type="GO" id="GO:0170033">
    <property type="term" value="P:L-amino acid metabolic process"/>
    <property type="evidence" value="ECO:0007669"/>
    <property type="project" value="UniProtKB-ARBA"/>
</dbReference>
<dbReference type="AlphaFoldDB" id="A0A100YWY7"/>
<evidence type="ECO:0000256" key="2">
    <source>
        <dbReference type="ARBA" id="ARBA00007274"/>
    </source>
</evidence>
<dbReference type="GO" id="GO:0009001">
    <property type="term" value="F:serine O-acetyltransferase activity"/>
    <property type="evidence" value="ECO:0007669"/>
    <property type="project" value="UniProtKB-EC"/>
</dbReference>
<dbReference type="InterPro" id="IPR011004">
    <property type="entry name" value="Trimer_LpxA-like_sf"/>
</dbReference>